<dbReference type="NCBIfam" id="TIGR04360">
    <property type="entry name" value="other_trbK"/>
    <property type="match status" value="1"/>
</dbReference>
<protein>
    <recommendedName>
        <fullName evidence="5">Conjugative transfer region protein TrbK</fullName>
    </recommendedName>
</protein>
<dbReference type="PATRIC" id="fig|1335048.3.peg.4168"/>
<evidence type="ECO:0000313" key="4">
    <source>
        <dbReference type="Proteomes" id="UP000076128"/>
    </source>
</evidence>
<evidence type="ECO:0000256" key="2">
    <source>
        <dbReference type="SAM" id="Phobius"/>
    </source>
</evidence>
<keyword evidence="2" id="KW-0472">Membrane</keyword>
<dbReference type="STRING" id="1335048.AKL17_4010"/>
<dbReference type="RefSeq" id="WP_066816270.1">
    <property type="nucleotide sequence ID" value="NZ_CP012661.1"/>
</dbReference>
<sequence>MEGKVLARIAAVVFAAIAITAAVIEMTREDVSTPAPSTPALQAPADPLRLELRRCQEMGEAAAEDEECLGIWAGNRDRFLGRAPAPSTPAQPGAGPIGGQ</sequence>
<evidence type="ECO:0000256" key="1">
    <source>
        <dbReference type="SAM" id="MobiDB-lite"/>
    </source>
</evidence>
<dbReference type="EMBL" id="CP012661">
    <property type="protein sequence ID" value="AMY71232.1"/>
    <property type="molecule type" value="Genomic_DNA"/>
</dbReference>
<feature type="region of interest" description="Disordered" evidence="1">
    <location>
        <begin position="80"/>
        <end position="100"/>
    </location>
</feature>
<feature type="transmembrane region" description="Helical" evidence="2">
    <location>
        <begin position="6"/>
        <end position="24"/>
    </location>
</feature>
<evidence type="ECO:0000313" key="3">
    <source>
        <dbReference type="EMBL" id="AMY71232.1"/>
    </source>
</evidence>
<dbReference type="KEGG" id="daa:AKL17_4010"/>
<dbReference type="InterPro" id="IPR027587">
    <property type="entry name" value="TrbK"/>
</dbReference>
<accession>A0A159Z756</accession>
<name>A0A159Z756_9RHOB</name>
<gene>
    <name evidence="3" type="ORF">AKL17_4010</name>
</gene>
<dbReference type="Proteomes" id="UP000076128">
    <property type="component" value="Chromosome"/>
</dbReference>
<dbReference type="AlphaFoldDB" id="A0A159Z756"/>
<dbReference type="Pfam" id="PF20084">
    <property type="entry name" value="TrbK"/>
    <property type="match status" value="1"/>
</dbReference>
<reference evidence="3 4" key="1">
    <citation type="submission" date="2015-09" db="EMBL/GenBank/DDBJ databases">
        <title>Complete genome sequence of Defluviimonas alba cai42t isolated from an oilfield in Xinjiang.</title>
        <authorList>
            <person name="Geng S."/>
            <person name="Pan X."/>
            <person name="Wu X."/>
        </authorList>
    </citation>
    <scope>NUCLEOTIDE SEQUENCE [LARGE SCALE GENOMIC DNA]</scope>
    <source>
        <strain evidence="4">cai42</strain>
    </source>
</reference>
<organism evidence="3 4">
    <name type="scientific">Frigidibacter mobilis</name>
    <dbReference type="NCBI Taxonomy" id="1335048"/>
    <lineage>
        <taxon>Bacteria</taxon>
        <taxon>Pseudomonadati</taxon>
        <taxon>Pseudomonadota</taxon>
        <taxon>Alphaproteobacteria</taxon>
        <taxon>Rhodobacterales</taxon>
        <taxon>Paracoccaceae</taxon>
        <taxon>Frigidibacter</taxon>
    </lineage>
</organism>
<keyword evidence="2" id="KW-0812">Transmembrane</keyword>
<keyword evidence="4" id="KW-1185">Reference proteome</keyword>
<dbReference type="OrthoDB" id="9815800at2"/>
<keyword evidence="2" id="KW-1133">Transmembrane helix</keyword>
<proteinExistence type="predicted"/>
<evidence type="ECO:0008006" key="5">
    <source>
        <dbReference type="Google" id="ProtNLM"/>
    </source>
</evidence>